<sequence length="80" mass="8764">MKFDSNGKVEDTMGIGFKIVPNLELKLGKKEAGMKSHICFPMGPAYVARAWSNQDKDLNAMDPALTVFALTPFLAQEAAF</sequence>
<name>A0A061F060_THECC</name>
<organism evidence="1 2">
    <name type="scientific">Theobroma cacao</name>
    <name type="common">Cacao</name>
    <name type="synonym">Cocoa</name>
    <dbReference type="NCBI Taxonomy" id="3641"/>
    <lineage>
        <taxon>Eukaryota</taxon>
        <taxon>Viridiplantae</taxon>
        <taxon>Streptophyta</taxon>
        <taxon>Embryophyta</taxon>
        <taxon>Tracheophyta</taxon>
        <taxon>Spermatophyta</taxon>
        <taxon>Magnoliopsida</taxon>
        <taxon>eudicotyledons</taxon>
        <taxon>Gunneridae</taxon>
        <taxon>Pentapetalae</taxon>
        <taxon>rosids</taxon>
        <taxon>malvids</taxon>
        <taxon>Malvales</taxon>
        <taxon>Malvaceae</taxon>
        <taxon>Byttnerioideae</taxon>
        <taxon>Theobroma</taxon>
    </lineage>
</organism>
<dbReference type="AlphaFoldDB" id="A0A061F060"/>
<accession>A0A061F060</accession>
<evidence type="ECO:0000313" key="2">
    <source>
        <dbReference type="Proteomes" id="UP000026915"/>
    </source>
</evidence>
<evidence type="ECO:0000313" key="1">
    <source>
        <dbReference type="EMBL" id="EOY10446.1"/>
    </source>
</evidence>
<protein>
    <submittedName>
        <fullName evidence="1">Uncharacterized protein</fullName>
    </submittedName>
</protein>
<dbReference type="InParanoid" id="A0A061F060"/>
<dbReference type="Proteomes" id="UP000026915">
    <property type="component" value="Chromosome 5"/>
</dbReference>
<dbReference type="HOGENOM" id="CLU_2594631_0_0_1"/>
<dbReference type="EMBL" id="CM001883">
    <property type="protein sequence ID" value="EOY10446.1"/>
    <property type="molecule type" value="Genomic_DNA"/>
</dbReference>
<keyword evidence="2" id="KW-1185">Reference proteome</keyword>
<reference evidence="1 2" key="1">
    <citation type="journal article" date="2013" name="Genome Biol.">
        <title>The genome sequence of the most widely cultivated cacao type and its use to identify candidate genes regulating pod color.</title>
        <authorList>
            <person name="Motamayor J.C."/>
            <person name="Mockaitis K."/>
            <person name="Schmutz J."/>
            <person name="Haiminen N."/>
            <person name="Iii D.L."/>
            <person name="Cornejo O."/>
            <person name="Findley S.D."/>
            <person name="Zheng P."/>
            <person name="Utro F."/>
            <person name="Royaert S."/>
            <person name="Saski C."/>
            <person name="Jenkins J."/>
            <person name="Podicheti R."/>
            <person name="Zhao M."/>
            <person name="Scheffler B.E."/>
            <person name="Stack J.C."/>
            <person name="Feltus F.A."/>
            <person name="Mustiga G.M."/>
            <person name="Amores F."/>
            <person name="Phillips W."/>
            <person name="Marelli J.P."/>
            <person name="May G.D."/>
            <person name="Shapiro H."/>
            <person name="Ma J."/>
            <person name="Bustamante C.D."/>
            <person name="Schnell R.J."/>
            <person name="Main D."/>
            <person name="Gilbert D."/>
            <person name="Parida L."/>
            <person name="Kuhn D.N."/>
        </authorList>
    </citation>
    <scope>NUCLEOTIDE SEQUENCE [LARGE SCALE GENOMIC DNA]</scope>
    <source>
        <strain evidence="2">cv. Matina 1-6</strain>
    </source>
</reference>
<proteinExistence type="predicted"/>
<dbReference type="Gramene" id="EOY10446">
    <property type="protein sequence ID" value="EOY10446"/>
    <property type="gene ID" value="TCM_025808"/>
</dbReference>
<gene>
    <name evidence="1" type="ORF">TCM_025808</name>
</gene>